<evidence type="ECO:0000256" key="6">
    <source>
        <dbReference type="ARBA" id="ARBA00023306"/>
    </source>
</evidence>
<sequence>MDDDDYIDEVLRYEDEIYNEKAESSESEEEFLKDPSIIYGQLYYSSEKPNLTPGGIIVKGQESTKHVPEVRQNNKEDQSPEEWILSATQSTDKCVMCESEDHSSSMCERTTHPNNDEVSFRDPLPTLVALIVLVAIMEDVHVIIEKYDARVRSLDEINIRVTIDVYLHVNFSNIVKLATTYFPSTPPRQPTTPIRKRTPRTRLSTPTHSRVTTPTTARTNKSIKSVASSPTSPLQNSNLIRRFKSCKKKSPRSSFKKEAVKLDVIADDWISVCNTPSKTKKVRPQCDRFIPTRDIMGDPSSHFNTTHRESGKEQYLDSADLEYQEKLAEACGIAFERRILQFSAPPTGKEDLGQTYGQRSKKFTTSIQLKRRIPTVPERILDAPGMIDDYYLNLLDWNVKNMLAIGLDQNVYVWNADTGDVRTIAQTEANDYISSLSWSHDGEYLAVGTSDGDTQIWDILREQKVRSMAGHNARVGVLTWNKYLVSSGCKDGSIWHHDTRIAQHRIAELLDHASEVCGLKWSHDGEQLASGGNDNRVNIWDARSSTPKFTKNNHLAAVKAVAWCPWKNNLLATGGGSFDRQIHFWNTSSAARLKSIDTGSQVTSIIWSKEYQELLSTHGFPEHHMSIWSYPKCRKIIDIQAHDTRVLHSAMSPDGQVVATTASDENLKFWRVFQSQSKNDRSKSVKENGSSVYSGLLIR</sequence>
<evidence type="ECO:0000256" key="8">
    <source>
        <dbReference type="SAM" id="MobiDB-lite"/>
    </source>
</evidence>
<evidence type="ECO:0000256" key="2">
    <source>
        <dbReference type="ARBA" id="ARBA00022574"/>
    </source>
</evidence>
<accession>A0A9N9DSI1</accession>
<dbReference type="Proteomes" id="UP000789759">
    <property type="component" value="Unassembled WGS sequence"/>
</dbReference>
<keyword evidence="4" id="KW-0677">Repeat</keyword>
<reference evidence="10" key="1">
    <citation type="submission" date="2021-06" db="EMBL/GenBank/DDBJ databases">
        <authorList>
            <person name="Kallberg Y."/>
            <person name="Tangrot J."/>
            <person name="Rosling A."/>
        </authorList>
    </citation>
    <scope>NUCLEOTIDE SEQUENCE</scope>
    <source>
        <strain evidence="10">FL966</strain>
    </source>
</reference>
<dbReference type="AlphaFoldDB" id="A0A9N9DSI1"/>
<dbReference type="GO" id="GO:0005680">
    <property type="term" value="C:anaphase-promoting complex"/>
    <property type="evidence" value="ECO:0007669"/>
    <property type="project" value="TreeGrafter"/>
</dbReference>
<dbReference type="PROSITE" id="PS50082">
    <property type="entry name" value="WD_REPEATS_2"/>
    <property type="match status" value="3"/>
</dbReference>
<keyword evidence="2 7" id="KW-0853">WD repeat</keyword>
<dbReference type="SMART" id="SM00320">
    <property type="entry name" value="WD40"/>
    <property type="match status" value="6"/>
</dbReference>
<keyword evidence="11" id="KW-1185">Reference proteome</keyword>
<dbReference type="InterPro" id="IPR015943">
    <property type="entry name" value="WD40/YVTN_repeat-like_dom_sf"/>
</dbReference>
<evidence type="ECO:0000256" key="4">
    <source>
        <dbReference type="ARBA" id="ARBA00022737"/>
    </source>
</evidence>
<dbReference type="GO" id="GO:0051301">
    <property type="term" value="P:cell division"/>
    <property type="evidence" value="ECO:0007669"/>
    <property type="project" value="UniProtKB-KW"/>
</dbReference>
<dbReference type="OrthoDB" id="10263272at2759"/>
<feature type="region of interest" description="Disordered" evidence="8">
    <location>
        <begin position="185"/>
        <end position="236"/>
    </location>
</feature>
<evidence type="ECO:0000256" key="3">
    <source>
        <dbReference type="ARBA" id="ARBA00022618"/>
    </source>
</evidence>
<dbReference type="GO" id="GO:1990757">
    <property type="term" value="F:ubiquitin ligase activator activity"/>
    <property type="evidence" value="ECO:0007669"/>
    <property type="project" value="TreeGrafter"/>
</dbReference>
<feature type="domain" description="CDC20/Fizzy WD40" evidence="9">
    <location>
        <begin position="381"/>
        <end position="670"/>
    </location>
</feature>
<dbReference type="Pfam" id="PF24807">
    <property type="entry name" value="WD40_CDC20-Fz"/>
    <property type="match status" value="1"/>
</dbReference>
<feature type="compositionally biased region" description="Basic and acidic residues" evidence="8">
    <location>
        <begin position="62"/>
        <end position="78"/>
    </location>
</feature>
<feature type="repeat" description="WD" evidence="7">
    <location>
        <begin position="509"/>
        <end position="550"/>
    </location>
</feature>
<name>A0A9N9DSI1_9GLOM</name>
<dbReference type="GO" id="GO:0031145">
    <property type="term" value="P:anaphase-promoting complex-dependent catabolic process"/>
    <property type="evidence" value="ECO:0007669"/>
    <property type="project" value="TreeGrafter"/>
</dbReference>
<feature type="compositionally biased region" description="Low complexity" evidence="8">
    <location>
        <begin position="201"/>
        <end position="219"/>
    </location>
</feature>
<dbReference type="GO" id="GO:1905786">
    <property type="term" value="P:positive regulation of anaphase-promoting complex-dependent catabolic process"/>
    <property type="evidence" value="ECO:0007669"/>
    <property type="project" value="TreeGrafter"/>
</dbReference>
<keyword evidence="6" id="KW-0131">Cell cycle</keyword>
<evidence type="ECO:0000259" key="9">
    <source>
        <dbReference type="Pfam" id="PF24807"/>
    </source>
</evidence>
<keyword evidence="3" id="KW-0132">Cell division</keyword>
<feature type="compositionally biased region" description="Polar residues" evidence="8">
    <location>
        <begin position="220"/>
        <end position="236"/>
    </location>
</feature>
<dbReference type="Gene3D" id="2.130.10.10">
    <property type="entry name" value="YVTN repeat-like/Quinoprotein amine dehydrogenase"/>
    <property type="match status" value="1"/>
</dbReference>
<gene>
    <name evidence="10" type="ORF">CPELLU_LOCUS9156</name>
</gene>
<evidence type="ECO:0000313" key="11">
    <source>
        <dbReference type="Proteomes" id="UP000789759"/>
    </source>
</evidence>
<dbReference type="FunFam" id="2.130.10.10:FF:000098">
    <property type="entry name" value="WD repeat-containing protein slp1"/>
    <property type="match status" value="1"/>
</dbReference>
<protein>
    <submittedName>
        <fullName evidence="10">17903_t:CDS:1</fullName>
    </submittedName>
</protein>
<dbReference type="InterPro" id="IPR019775">
    <property type="entry name" value="WD40_repeat_CS"/>
</dbReference>
<organism evidence="10 11">
    <name type="scientific">Cetraspora pellucida</name>
    <dbReference type="NCBI Taxonomy" id="1433469"/>
    <lineage>
        <taxon>Eukaryota</taxon>
        <taxon>Fungi</taxon>
        <taxon>Fungi incertae sedis</taxon>
        <taxon>Mucoromycota</taxon>
        <taxon>Glomeromycotina</taxon>
        <taxon>Glomeromycetes</taxon>
        <taxon>Diversisporales</taxon>
        <taxon>Gigasporaceae</taxon>
        <taxon>Cetraspora</taxon>
    </lineage>
</organism>
<evidence type="ECO:0000313" key="10">
    <source>
        <dbReference type="EMBL" id="CAG8647276.1"/>
    </source>
</evidence>
<feature type="repeat" description="WD" evidence="7">
    <location>
        <begin position="426"/>
        <end position="467"/>
    </location>
</feature>
<dbReference type="InterPro" id="IPR036322">
    <property type="entry name" value="WD40_repeat_dom_sf"/>
</dbReference>
<dbReference type="PANTHER" id="PTHR19918">
    <property type="entry name" value="CELL DIVISION CYCLE 20 CDC20 FIZZY -RELATED"/>
    <property type="match status" value="1"/>
</dbReference>
<feature type="region of interest" description="Disordered" evidence="8">
    <location>
        <begin position="61"/>
        <end position="80"/>
    </location>
</feature>
<dbReference type="PROSITE" id="PS00678">
    <property type="entry name" value="WD_REPEATS_1"/>
    <property type="match status" value="1"/>
</dbReference>
<proteinExistence type="inferred from homology"/>
<dbReference type="InterPro" id="IPR056150">
    <property type="entry name" value="WD40_CDC20-Fz"/>
</dbReference>
<dbReference type="InterPro" id="IPR033010">
    <property type="entry name" value="Cdc20/Fizzy"/>
</dbReference>
<comment type="similarity">
    <text evidence="1">Belongs to the WD repeat CDC20/Fizzy family.</text>
</comment>
<dbReference type="PANTHER" id="PTHR19918:SF8">
    <property type="entry name" value="FI02843P"/>
    <property type="match status" value="1"/>
</dbReference>
<keyword evidence="5" id="KW-0498">Mitosis</keyword>
<comment type="caution">
    <text evidence="10">The sequence shown here is derived from an EMBL/GenBank/DDBJ whole genome shotgun (WGS) entry which is preliminary data.</text>
</comment>
<dbReference type="SUPFAM" id="SSF50978">
    <property type="entry name" value="WD40 repeat-like"/>
    <property type="match status" value="1"/>
</dbReference>
<dbReference type="EMBL" id="CAJVQA010006840">
    <property type="protein sequence ID" value="CAG8647276.1"/>
    <property type="molecule type" value="Genomic_DNA"/>
</dbReference>
<evidence type="ECO:0000256" key="5">
    <source>
        <dbReference type="ARBA" id="ARBA00022776"/>
    </source>
</evidence>
<dbReference type="InterPro" id="IPR001680">
    <property type="entry name" value="WD40_rpt"/>
</dbReference>
<dbReference type="PROSITE" id="PS50294">
    <property type="entry name" value="WD_REPEATS_REGION"/>
    <property type="match status" value="3"/>
</dbReference>
<feature type="repeat" description="WD" evidence="7">
    <location>
        <begin position="639"/>
        <end position="680"/>
    </location>
</feature>
<dbReference type="GO" id="GO:0010997">
    <property type="term" value="F:anaphase-promoting complex binding"/>
    <property type="evidence" value="ECO:0007669"/>
    <property type="project" value="InterPro"/>
</dbReference>
<evidence type="ECO:0000256" key="1">
    <source>
        <dbReference type="ARBA" id="ARBA00006445"/>
    </source>
</evidence>
<evidence type="ECO:0000256" key="7">
    <source>
        <dbReference type="PROSITE-ProRule" id="PRU00221"/>
    </source>
</evidence>